<protein>
    <recommendedName>
        <fullName evidence="6">Piwi domain-containing protein</fullName>
    </recommendedName>
</protein>
<dbReference type="InterPro" id="IPR012337">
    <property type="entry name" value="RNaseH-like_sf"/>
</dbReference>
<dbReference type="Gene3D" id="3.40.50.2300">
    <property type="match status" value="1"/>
</dbReference>
<feature type="domain" description="Piwi" evidence="4">
    <location>
        <begin position="579"/>
        <end position="871"/>
    </location>
</feature>
<evidence type="ECO:0000259" key="4">
    <source>
        <dbReference type="PROSITE" id="PS50822"/>
    </source>
</evidence>
<evidence type="ECO:0008006" key="6">
    <source>
        <dbReference type="Google" id="ProtNLM"/>
    </source>
</evidence>
<name>A0A7S4GDU9_9EUGL</name>
<organism evidence="5">
    <name type="scientific">Eutreptiella gymnastica</name>
    <dbReference type="NCBI Taxonomy" id="73025"/>
    <lineage>
        <taxon>Eukaryota</taxon>
        <taxon>Discoba</taxon>
        <taxon>Euglenozoa</taxon>
        <taxon>Euglenida</taxon>
        <taxon>Spirocuta</taxon>
        <taxon>Euglenophyceae</taxon>
        <taxon>Eutreptiales</taxon>
        <taxon>Eutreptiaceae</taxon>
        <taxon>Eutreptiella</taxon>
    </lineage>
</organism>
<dbReference type="GO" id="GO:0003723">
    <property type="term" value="F:RNA binding"/>
    <property type="evidence" value="ECO:0007669"/>
    <property type="project" value="InterPro"/>
</dbReference>
<reference evidence="5" key="1">
    <citation type="submission" date="2021-01" db="EMBL/GenBank/DDBJ databases">
        <authorList>
            <person name="Corre E."/>
            <person name="Pelletier E."/>
            <person name="Niang G."/>
            <person name="Scheremetjew M."/>
            <person name="Finn R."/>
            <person name="Kale V."/>
            <person name="Holt S."/>
            <person name="Cochrane G."/>
            <person name="Meng A."/>
            <person name="Brown T."/>
            <person name="Cohen L."/>
        </authorList>
    </citation>
    <scope>NUCLEOTIDE SEQUENCE</scope>
    <source>
        <strain evidence="5">CCMP1594</strain>
    </source>
</reference>
<dbReference type="PANTHER" id="PTHR22891">
    <property type="entry name" value="EUKARYOTIC TRANSLATION INITIATION FACTOR 2C"/>
    <property type="match status" value="1"/>
</dbReference>
<dbReference type="AlphaFoldDB" id="A0A7S4GDU9"/>
<dbReference type="PROSITE" id="PS50821">
    <property type="entry name" value="PAZ"/>
    <property type="match status" value="1"/>
</dbReference>
<accession>A0A7S4GDU9</accession>
<feature type="compositionally biased region" description="Gly residues" evidence="2">
    <location>
        <begin position="1"/>
        <end position="19"/>
    </location>
</feature>
<gene>
    <name evidence="5" type="ORF">EGYM00163_LOCUS45028</name>
</gene>
<evidence type="ECO:0000259" key="3">
    <source>
        <dbReference type="PROSITE" id="PS50821"/>
    </source>
</evidence>
<dbReference type="Pfam" id="PF02170">
    <property type="entry name" value="PAZ"/>
    <property type="match status" value="1"/>
</dbReference>
<dbReference type="SMART" id="SM00949">
    <property type="entry name" value="PAZ"/>
    <property type="match status" value="1"/>
</dbReference>
<sequence>MSGRGRGGRGGGGARGAGAGPPKVVGGPQLQPTAIDTCPPPQFDKKALPKTFVGAFSSFGKDTEATKDAEGKFVEPTGKFLNVKAKPVGQRGQPVPVVVNMMPLELTAKPRQLYRVDFQPEQELRRHRLYLLHNVLEDFKQNWAYDGEALLYAPELLGGKKEHSLTTQRNVTREQVETVVVTLRWASHQKGTLDKRAVTFFCTQFKAGMLKQTQRKQVGTDYFDFDQAIHVPEYFCYLVPGLDCTVYVTQCGPVLSIDMQHKHVRTDTVWQNMKQSVRVDPRQRQEVISQMFEHKIVLLNYSDPTKPVTKRTVLVDRVRWDLSPKSTFPCKKSGKEISYKDYMRERYQIKNAALDENQPLLENVSKREHDREGKPKVSHFIPSLCSLTGQTTEMKADTRRCRELMKHTALPPHDRLSRIMSNVKALVEDAAFKSQLEPWGLQIKPQMIKLTARRLPSPAVVSKGGTQIQIGGVQSWDTQMPCLMFRAADALADWAIVTYAQTQTLREFVDKLKAWAEGTGVPLGNPRICVTQGQRPADYDAAIRQHLADKKPRFVLVGVAKKEEPYKTVKTLLSGPAFGIPSQFVMQEKLHEKMDLKVGKVLVQMNVKGGGAPWAIDMTGTDLVMFVGLDVHHSGTLGQPGASVAGYVAVLDRYCTRFYSRSFLVKSRQQILVPPTDQDPNLQSLTVQALGRFAAGNKKLPKYVVVYRDGGSEGELEAIHRVEVKAIQDGLEEARAKAAAHTKQPVDVPQLVFFVALKKIRTRFFAAATGSAPWPHTHAVGNPMPGTIIDTDITSNLLQEFYICCQHVNQGSATPTKYQKIADTSDLKTDVLQQWTYNLAHMYYNWYGTVRVPAPMMYASALAKYVGTNLRGHNVHQNLHPLLHYL</sequence>
<evidence type="ECO:0000256" key="1">
    <source>
        <dbReference type="RuleBase" id="RU361178"/>
    </source>
</evidence>
<dbReference type="InterPro" id="IPR003100">
    <property type="entry name" value="PAZ_dom"/>
</dbReference>
<evidence type="ECO:0000256" key="2">
    <source>
        <dbReference type="SAM" id="MobiDB-lite"/>
    </source>
</evidence>
<dbReference type="SUPFAM" id="SSF53098">
    <property type="entry name" value="Ribonuclease H-like"/>
    <property type="match status" value="1"/>
</dbReference>
<dbReference type="InterPro" id="IPR036397">
    <property type="entry name" value="RNaseH_sf"/>
</dbReference>
<dbReference type="SUPFAM" id="SSF101690">
    <property type="entry name" value="PAZ domain"/>
    <property type="match status" value="1"/>
</dbReference>
<dbReference type="Gene3D" id="3.30.420.10">
    <property type="entry name" value="Ribonuclease H-like superfamily/Ribonuclease H"/>
    <property type="match status" value="1"/>
</dbReference>
<dbReference type="PROSITE" id="PS50822">
    <property type="entry name" value="PIWI"/>
    <property type="match status" value="1"/>
</dbReference>
<comment type="similarity">
    <text evidence="1">Belongs to the argonaute family.</text>
</comment>
<dbReference type="InterPro" id="IPR003165">
    <property type="entry name" value="Piwi"/>
</dbReference>
<dbReference type="SMART" id="SM00950">
    <property type="entry name" value="Piwi"/>
    <property type="match status" value="1"/>
</dbReference>
<feature type="region of interest" description="Disordered" evidence="2">
    <location>
        <begin position="1"/>
        <end position="40"/>
    </location>
</feature>
<evidence type="ECO:0000313" key="5">
    <source>
        <dbReference type="EMBL" id="CAE0833732.1"/>
    </source>
</evidence>
<dbReference type="InterPro" id="IPR036085">
    <property type="entry name" value="PAZ_dom_sf"/>
</dbReference>
<dbReference type="Pfam" id="PF02171">
    <property type="entry name" value="Piwi"/>
    <property type="match status" value="1"/>
</dbReference>
<dbReference type="Pfam" id="PF23278">
    <property type="entry name" value="Piwi_N"/>
    <property type="match status" value="1"/>
</dbReference>
<dbReference type="EMBL" id="HBJA01131086">
    <property type="protein sequence ID" value="CAE0833732.1"/>
    <property type="molecule type" value="Transcribed_RNA"/>
</dbReference>
<feature type="domain" description="PAZ" evidence="3">
    <location>
        <begin position="268"/>
        <end position="389"/>
    </location>
</feature>
<dbReference type="Gene3D" id="2.170.260.10">
    <property type="entry name" value="paz domain"/>
    <property type="match status" value="1"/>
</dbReference>
<proteinExistence type="inferred from homology"/>